<evidence type="ECO:0000256" key="2">
    <source>
        <dbReference type="ARBA" id="ARBA00007935"/>
    </source>
</evidence>
<dbReference type="SUPFAM" id="SSF81345">
    <property type="entry name" value="ABC transporter involved in vitamin B12 uptake, BtuC"/>
    <property type="match status" value="1"/>
</dbReference>
<reference evidence="9 10" key="1">
    <citation type="submission" date="2019-03" db="EMBL/GenBank/DDBJ databases">
        <title>Genomic Encyclopedia of Type Strains, Phase IV (KMG-IV): sequencing the most valuable type-strain genomes for metagenomic binning, comparative biology and taxonomic classification.</title>
        <authorList>
            <person name="Goeker M."/>
        </authorList>
    </citation>
    <scope>NUCLEOTIDE SEQUENCE [LARGE SCALE GENOMIC DNA]</scope>
    <source>
        <strain evidence="9 10">DSM 24176</strain>
    </source>
</reference>
<dbReference type="Proteomes" id="UP000294545">
    <property type="component" value="Unassembled WGS sequence"/>
</dbReference>
<evidence type="ECO:0000256" key="5">
    <source>
        <dbReference type="ARBA" id="ARBA00022692"/>
    </source>
</evidence>
<gene>
    <name evidence="9" type="ORF">EDC19_2145</name>
</gene>
<comment type="subcellular location">
    <subcellularLocation>
        <location evidence="1">Cell membrane</location>
        <topology evidence="1">Multi-pass membrane protein</topology>
    </subcellularLocation>
</comment>
<dbReference type="PANTHER" id="PTHR30472:SF65">
    <property type="entry name" value="SIDEROPHORE TRANSPORT SYSTEM PERMEASE PROTEIN YFIZ-RELATED"/>
    <property type="match status" value="1"/>
</dbReference>
<dbReference type="GO" id="GO:0005886">
    <property type="term" value="C:plasma membrane"/>
    <property type="evidence" value="ECO:0007669"/>
    <property type="project" value="UniProtKB-SubCell"/>
</dbReference>
<evidence type="ECO:0000256" key="3">
    <source>
        <dbReference type="ARBA" id="ARBA00022448"/>
    </source>
</evidence>
<dbReference type="AlphaFoldDB" id="A0A4R1MK63"/>
<dbReference type="EMBL" id="SMGQ01000014">
    <property type="protein sequence ID" value="TCK92410.1"/>
    <property type="molecule type" value="Genomic_DNA"/>
</dbReference>
<feature type="transmembrane region" description="Helical" evidence="8">
    <location>
        <begin position="307"/>
        <end position="325"/>
    </location>
</feature>
<accession>A0A4R1MK63</accession>
<keyword evidence="10" id="KW-1185">Reference proteome</keyword>
<dbReference type="GO" id="GO:0033214">
    <property type="term" value="P:siderophore-iron import into cell"/>
    <property type="evidence" value="ECO:0007669"/>
    <property type="project" value="TreeGrafter"/>
</dbReference>
<feature type="transmembrane region" description="Helical" evidence="8">
    <location>
        <begin position="12"/>
        <end position="30"/>
    </location>
</feature>
<feature type="transmembrane region" description="Helical" evidence="8">
    <location>
        <begin position="191"/>
        <end position="211"/>
    </location>
</feature>
<evidence type="ECO:0000256" key="4">
    <source>
        <dbReference type="ARBA" id="ARBA00022475"/>
    </source>
</evidence>
<feature type="transmembrane region" description="Helical" evidence="8">
    <location>
        <begin position="149"/>
        <end position="170"/>
    </location>
</feature>
<dbReference type="PANTHER" id="PTHR30472">
    <property type="entry name" value="FERRIC ENTEROBACTIN TRANSPORT SYSTEM PERMEASE PROTEIN"/>
    <property type="match status" value="1"/>
</dbReference>
<feature type="transmembrane region" description="Helical" evidence="8">
    <location>
        <begin position="279"/>
        <end position="301"/>
    </location>
</feature>
<dbReference type="FunFam" id="1.10.3470.10:FF:000001">
    <property type="entry name" value="Vitamin B12 ABC transporter permease BtuC"/>
    <property type="match status" value="1"/>
</dbReference>
<feature type="transmembrane region" description="Helical" evidence="8">
    <location>
        <begin position="62"/>
        <end position="82"/>
    </location>
</feature>
<keyword evidence="4" id="KW-1003">Cell membrane</keyword>
<dbReference type="InterPro" id="IPR037294">
    <property type="entry name" value="ABC_BtuC-like"/>
</dbReference>
<dbReference type="RefSeq" id="WP_132282847.1">
    <property type="nucleotide sequence ID" value="NZ_SMGQ01000014.1"/>
</dbReference>
<dbReference type="CDD" id="cd06550">
    <property type="entry name" value="TM_ABC_iron-siderophores_like"/>
    <property type="match status" value="1"/>
</dbReference>
<evidence type="ECO:0000256" key="7">
    <source>
        <dbReference type="ARBA" id="ARBA00023136"/>
    </source>
</evidence>
<comment type="caution">
    <text evidence="9">The sequence shown here is derived from an EMBL/GenBank/DDBJ whole genome shotgun (WGS) entry which is preliminary data.</text>
</comment>
<evidence type="ECO:0000256" key="1">
    <source>
        <dbReference type="ARBA" id="ARBA00004651"/>
    </source>
</evidence>
<evidence type="ECO:0000313" key="9">
    <source>
        <dbReference type="EMBL" id="TCK92410.1"/>
    </source>
</evidence>
<dbReference type="Gene3D" id="1.10.3470.10">
    <property type="entry name" value="ABC transporter involved in vitamin B12 uptake, BtuC"/>
    <property type="match status" value="1"/>
</dbReference>
<proteinExistence type="inferred from homology"/>
<keyword evidence="6 8" id="KW-1133">Transmembrane helix</keyword>
<feature type="transmembrane region" description="Helical" evidence="8">
    <location>
        <begin position="117"/>
        <end position="137"/>
    </location>
</feature>
<evidence type="ECO:0000256" key="8">
    <source>
        <dbReference type="SAM" id="Phobius"/>
    </source>
</evidence>
<feature type="transmembrane region" description="Helical" evidence="8">
    <location>
        <begin position="240"/>
        <end position="267"/>
    </location>
</feature>
<keyword evidence="7 8" id="KW-0472">Membrane</keyword>
<name>A0A4R1MK63_9FIRM</name>
<keyword evidence="5 8" id="KW-0812">Transmembrane</keyword>
<dbReference type="GO" id="GO:0022857">
    <property type="term" value="F:transmembrane transporter activity"/>
    <property type="evidence" value="ECO:0007669"/>
    <property type="project" value="InterPro"/>
</dbReference>
<organism evidence="9 10">
    <name type="scientific">Natranaerovirga hydrolytica</name>
    <dbReference type="NCBI Taxonomy" id="680378"/>
    <lineage>
        <taxon>Bacteria</taxon>
        <taxon>Bacillati</taxon>
        <taxon>Bacillota</taxon>
        <taxon>Clostridia</taxon>
        <taxon>Lachnospirales</taxon>
        <taxon>Natranaerovirgaceae</taxon>
        <taxon>Natranaerovirga</taxon>
    </lineage>
</organism>
<comment type="similarity">
    <text evidence="2">Belongs to the binding-protein-dependent transport system permease family. FecCD subfamily.</text>
</comment>
<dbReference type="Pfam" id="PF01032">
    <property type="entry name" value="FecCD"/>
    <property type="match status" value="1"/>
</dbReference>
<dbReference type="InterPro" id="IPR000522">
    <property type="entry name" value="ABC_transptr_permease_BtuC"/>
</dbReference>
<keyword evidence="3" id="KW-0813">Transport</keyword>
<feature type="transmembrane region" description="Helical" evidence="8">
    <location>
        <begin position="88"/>
        <end position="110"/>
    </location>
</feature>
<protein>
    <submittedName>
        <fullName evidence="9">Iron complex transport system permease protein</fullName>
    </submittedName>
</protein>
<sequence>MVKHFYKGTGIIISFIILAILFLCSLAFGYTSTNFQTVFDTYRAFDGSAEQVVIQTMRMPRAIIATLVGACLAVSGAIMQALTRNPMASPGILGINAGASLSVVLGMTLFSVYSLEGFMWLSFLGAFVAAISVFVLGSMGREGLTKLKLTMAGVVLSSLFSSITTGLLILDDNRLESVMFWMSGSVEGRKLELVVPVLPFVVLGLFMAMAMSGKINALLVGEDVAKGLGQKTWLVKGMGLLVVVFLSGSAVAMAGPIGFVGLIIPHIVRGFVGIDYRWVMPYCAILGAGLMLAADIASRFILFPTEVPVGVATAVVGAPFFIYLARRGVMKG</sequence>
<evidence type="ECO:0000313" key="10">
    <source>
        <dbReference type="Proteomes" id="UP000294545"/>
    </source>
</evidence>
<evidence type="ECO:0000256" key="6">
    <source>
        <dbReference type="ARBA" id="ARBA00022989"/>
    </source>
</evidence>
<dbReference type="OrthoDB" id="9792889at2"/>